<dbReference type="OrthoDB" id="2654667at2"/>
<protein>
    <recommendedName>
        <fullName evidence="4">Lipoprotein</fullName>
    </recommendedName>
</protein>
<organism evidence="2 3">
    <name type="scientific">Metabacillus lacus</name>
    <dbReference type="NCBI Taxonomy" id="1983721"/>
    <lineage>
        <taxon>Bacteria</taxon>
        <taxon>Bacillati</taxon>
        <taxon>Bacillota</taxon>
        <taxon>Bacilli</taxon>
        <taxon>Bacillales</taxon>
        <taxon>Bacillaceae</taxon>
        <taxon>Metabacillus</taxon>
    </lineage>
</organism>
<comment type="caution">
    <text evidence="2">The sequence shown here is derived from an EMBL/GenBank/DDBJ whole genome shotgun (WGS) entry which is preliminary data.</text>
</comment>
<dbReference type="RefSeq" id="WP_154306024.1">
    <property type="nucleotide sequence ID" value="NZ_WKKI01000002.1"/>
</dbReference>
<dbReference type="Pfam" id="PF13798">
    <property type="entry name" value="PCYCGC"/>
    <property type="match status" value="1"/>
</dbReference>
<keyword evidence="3" id="KW-1185">Reference proteome</keyword>
<accession>A0A7X2IW51</accession>
<dbReference type="Proteomes" id="UP000448867">
    <property type="component" value="Unassembled WGS sequence"/>
</dbReference>
<dbReference type="EMBL" id="WKKI01000002">
    <property type="protein sequence ID" value="MRX70893.1"/>
    <property type="molecule type" value="Genomic_DNA"/>
</dbReference>
<dbReference type="AlphaFoldDB" id="A0A7X2IW51"/>
<feature type="signal peptide" evidence="1">
    <location>
        <begin position="1"/>
        <end position="18"/>
    </location>
</feature>
<proteinExistence type="predicted"/>
<sequence>MYKFFLAAITLSSLILSAGCSGNASGDGEQHQHKPSFVHADIHEETASLGELPSFLQSHPEEVKAVYAAAAQHEELLTHIPCYCGCGDSVGHKHSHHCFIKERKENGAVVWDDHGTKCKVCLDIAAASIIELKNGKTPLEIRKWIDENYQEGYANPTPSPMPSV</sequence>
<evidence type="ECO:0000313" key="3">
    <source>
        <dbReference type="Proteomes" id="UP000448867"/>
    </source>
</evidence>
<name>A0A7X2IW51_9BACI</name>
<evidence type="ECO:0000313" key="2">
    <source>
        <dbReference type="EMBL" id="MRX70893.1"/>
    </source>
</evidence>
<reference evidence="2 3" key="1">
    <citation type="submission" date="2019-11" db="EMBL/GenBank/DDBJ databases">
        <title>Bacillus lacus genome.</title>
        <authorList>
            <person name="Allen C.J."/>
            <person name="Newman J.D."/>
        </authorList>
    </citation>
    <scope>NUCLEOTIDE SEQUENCE [LARGE SCALE GENOMIC DNA]</scope>
    <source>
        <strain evidence="2 3">KCTC 33946</strain>
    </source>
</reference>
<evidence type="ECO:0008006" key="4">
    <source>
        <dbReference type="Google" id="ProtNLM"/>
    </source>
</evidence>
<evidence type="ECO:0000256" key="1">
    <source>
        <dbReference type="SAM" id="SignalP"/>
    </source>
</evidence>
<dbReference type="InterPro" id="IPR025673">
    <property type="entry name" value="PCYCGC"/>
</dbReference>
<feature type="chain" id="PRO_5038952818" description="Lipoprotein" evidence="1">
    <location>
        <begin position="19"/>
        <end position="164"/>
    </location>
</feature>
<keyword evidence="1" id="KW-0732">Signal</keyword>
<dbReference type="PROSITE" id="PS51257">
    <property type="entry name" value="PROKAR_LIPOPROTEIN"/>
    <property type="match status" value="1"/>
</dbReference>
<gene>
    <name evidence="2" type="ORF">GJU40_01760</name>
</gene>